<proteinExistence type="predicted"/>
<evidence type="ECO:0008006" key="4">
    <source>
        <dbReference type="Google" id="ProtNLM"/>
    </source>
</evidence>
<feature type="compositionally biased region" description="Polar residues" evidence="1">
    <location>
        <begin position="403"/>
        <end position="418"/>
    </location>
</feature>
<dbReference type="AlphaFoldDB" id="A0A067PSI5"/>
<evidence type="ECO:0000313" key="2">
    <source>
        <dbReference type="EMBL" id="KDQ57704.1"/>
    </source>
</evidence>
<evidence type="ECO:0000256" key="1">
    <source>
        <dbReference type="SAM" id="MobiDB-lite"/>
    </source>
</evidence>
<protein>
    <recommendedName>
        <fullName evidence="4">Mediator complex subunit 1</fullName>
    </recommendedName>
</protein>
<feature type="compositionally biased region" description="Polar residues" evidence="1">
    <location>
        <begin position="185"/>
        <end position="194"/>
    </location>
</feature>
<dbReference type="HOGENOM" id="CLU_014572_0_0_1"/>
<dbReference type="OrthoDB" id="544685at2759"/>
<keyword evidence="3" id="KW-1185">Reference proteome</keyword>
<reference evidence="3" key="1">
    <citation type="journal article" date="2014" name="Proc. Natl. Acad. Sci. U.S.A.">
        <title>Extensive sampling of basidiomycete genomes demonstrates inadequacy of the white-rot/brown-rot paradigm for wood decay fungi.</title>
        <authorList>
            <person name="Riley R."/>
            <person name="Salamov A.A."/>
            <person name="Brown D.W."/>
            <person name="Nagy L.G."/>
            <person name="Floudas D."/>
            <person name="Held B.W."/>
            <person name="Levasseur A."/>
            <person name="Lombard V."/>
            <person name="Morin E."/>
            <person name="Otillar R."/>
            <person name="Lindquist E.A."/>
            <person name="Sun H."/>
            <person name="LaButti K.M."/>
            <person name="Schmutz J."/>
            <person name="Jabbour D."/>
            <person name="Luo H."/>
            <person name="Baker S.E."/>
            <person name="Pisabarro A.G."/>
            <person name="Walton J.D."/>
            <person name="Blanchette R.A."/>
            <person name="Henrissat B."/>
            <person name="Martin F."/>
            <person name="Cullen D."/>
            <person name="Hibbett D.S."/>
            <person name="Grigoriev I.V."/>
        </authorList>
    </citation>
    <scope>NUCLEOTIDE SEQUENCE [LARGE SCALE GENOMIC DNA]</scope>
    <source>
        <strain evidence="3">MUCL 33604</strain>
    </source>
</reference>
<organism evidence="2 3">
    <name type="scientific">Jaapia argillacea MUCL 33604</name>
    <dbReference type="NCBI Taxonomy" id="933084"/>
    <lineage>
        <taxon>Eukaryota</taxon>
        <taxon>Fungi</taxon>
        <taxon>Dikarya</taxon>
        <taxon>Basidiomycota</taxon>
        <taxon>Agaricomycotina</taxon>
        <taxon>Agaricomycetes</taxon>
        <taxon>Agaricomycetidae</taxon>
        <taxon>Jaapiales</taxon>
        <taxon>Jaapiaceae</taxon>
        <taxon>Jaapia</taxon>
    </lineage>
</organism>
<name>A0A067PSI5_9AGAM</name>
<feature type="region of interest" description="Disordered" evidence="1">
    <location>
        <begin position="166"/>
        <end position="194"/>
    </location>
</feature>
<sequence>MSSYSPFPTLQSTIQEYTGPDKFVSTDLHPFASSSQVTTASLRELLNTTTQLSHSLNLHLNQPFSNPKLVSLLRQNAQISNTLLLSDLNIKHTVASLRKRTGINYIEDIPLDASSMVEWCIAKVESWGTSAGMESFKEEERDGRMTVVLGGKVLVVDIEMAVDRSDPRKPKIDVGSAKTSYAVPSGSSGATTNTDGSTSLDGFLASSIRAFFVEVQKDEEMQDCLEAARLGKVVADSLEYLMTLDKLASKEGDGGLRWFSHIDKLASTIEPFAKSEAEAISSNLALTQTPLDIFLLRSHCLPLPFLTSPSMSFLTYISPVHYLTLLRTSKAIPNSTPISNSSPHLPQLDISFPRVRSYISAHPRPRGITIATLHLSEEADQFHASPMGMPSLSSRPSFHLASPSPSTEQGFLQPTFQNPADPGQDILMQDGDAPEATFSGKFKWILDFTEGGKYPGVVVSQSRMREIEIIVNPLSGVDHLPGVAMMSHGGANWVDLLLSPMNPGIPQKYTAVYTSPTGLHPPLQLRLTCPEEPGFLLEKVQVQGLKEVWGILEVIKEQCWLNETLLCGAWTPEGIFHVTDTREPEADEDASDEDLQNLLSGNTAPQKIPVNVYIFDSNSLESMTIPPRRPKLVMTCPERPPISGLVEISVSYDTEKERGVSVSINGAMETEFKLDVLEEVCRRGGTLGLAGRIWAIAHRSL</sequence>
<accession>A0A067PSI5</accession>
<gene>
    <name evidence="2" type="ORF">JAAARDRAFT_35389</name>
</gene>
<dbReference type="Proteomes" id="UP000027265">
    <property type="component" value="Unassembled WGS sequence"/>
</dbReference>
<dbReference type="InParanoid" id="A0A067PSI5"/>
<feature type="region of interest" description="Disordered" evidence="1">
    <location>
        <begin position="384"/>
        <end position="432"/>
    </location>
</feature>
<evidence type="ECO:0000313" key="3">
    <source>
        <dbReference type="Proteomes" id="UP000027265"/>
    </source>
</evidence>
<dbReference type="EMBL" id="KL197719">
    <property type="protein sequence ID" value="KDQ57704.1"/>
    <property type="molecule type" value="Genomic_DNA"/>
</dbReference>
<dbReference type="STRING" id="933084.A0A067PSI5"/>